<protein>
    <recommendedName>
        <fullName evidence="4 5">Large ribosomal subunit protein uL4</fullName>
    </recommendedName>
</protein>
<keyword evidence="3 5" id="KW-0687">Ribonucleoprotein</keyword>
<evidence type="ECO:0000256" key="5">
    <source>
        <dbReference type="HAMAP-Rule" id="MF_01328"/>
    </source>
</evidence>
<keyword evidence="2 5" id="KW-0689">Ribosomal protein</keyword>
<organism evidence="7 8">
    <name type="scientific">Candidatus Uhrbacteria bacterium CG_4_10_14_0_8_um_filter_58_22</name>
    <dbReference type="NCBI Taxonomy" id="1975029"/>
    <lineage>
        <taxon>Bacteria</taxon>
        <taxon>Candidatus Uhriibacteriota</taxon>
    </lineage>
</organism>
<reference evidence="8" key="1">
    <citation type="submission" date="2017-09" db="EMBL/GenBank/DDBJ databases">
        <title>Depth-based differentiation of microbial function through sediment-hosted aquifers and enrichment of novel symbionts in the deep terrestrial subsurface.</title>
        <authorList>
            <person name="Probst A.J."/>
            <person name="Ladd B."/>
            <person name="Jarett J.K."/>
            <person name="Geller-Mcgrath D.E."/>
            <person name="Sieber C.M.K."/>
            <person name="Emerson J.B."/>
            <person name="Anantharaman K."/>
            <person name="Thomas B.C."/>
            <person name="Malmstrom R."/>
            <person name="Stieglmeier M."/>
            <person name="Klingl A."/>
            <person name="Woyke T."/>
            <person name="Ryan C.M."/>
            <person name="Banfield J.F."/>
        </authorList>
    </citation>
    <scope>NUCLEOTIDE SEQUENCE [LARGE SCALE GENOMIC DNA]</scope>
</reference>
<dbReference type="InterPro" id="IPR013005">
    <property type="entry name" value="Ribosomal_uL4-like"/>
</dbReference>
<dbReference type="GO" id="GO:0019843">
    <property type="term" value="F:rRNA binding"/>
    <property type="evidence" value="ECO:0007669"/>
    <property type="project" value="UniProtKB-UniRule"/>
</dbReference>
<dbReference type="InterPro" id="IPR023574">
    <property type="entry name" value="Ribosomal_uL4_dom_sf"/>
</dbReference>
<evidence type="ECO:0000256" key="6">
    <source>
        <dbReference type="SAM" id="MobiDB-lite"/>
    </source>
</evidence>
<dbReference type="GO" id="GO:1990904">
    <property type="term" value="C:ribonucleoprotein complex"/>
    <property type="evidence" value="ECO:0007669"/>
    <property type="project" value="UniProtKB-KW"/>
</dbReference>
<comment type="function">
    <text evidence="5">One of the primary rRNA binding proteins, this protein initially binds near the 5'-end of the 23S rRNA. It is important during the early stages of 50S assembly. It makes multiple contacts with different domains of the 23S rRNA in the assembled 50S subunit and ribosome.</text>
</comment>
<dbReference type="Pfam" id="PF00573">
    <property type="entry name" value="Ribosomal_L4"/>
    <property type="match status" value="1"/>
</dbReference>
<sequence length="214" mass="23480">MPKVKIYNTEGKQVGEKDLRDDVFGVSVKPEVVHEVMLSMMANTHGSYAHTKTRGDVSGGGKKPWKQKGTGRARHGSSRSPIWVGGGVTFGPRSDRDYSVKVNRKTQRRAMMMTLSDMVSNDRLILMESFGVKDGKTREFAATIGKLPIATKKRLLAVSDKSDAMLRRSAGNIQSVTLRNVGDLGFLDVLSSEYLIMTPEAADGIEQKFTADKA</sequence>
<feature type="region of interest" description="Disordered" evidence="6">
    <location>
        <begin position="49"/>
        <end position="86"/>
    </location>
</feature>
<gene>
    <name evidence="5" type="primary">rplD</name>
    <name evidence="7" type="ORF">COY93_03245</name>
</gene>
<dbReference type="GO" id="GO:0005840">
    <property type="term" value="C:ribosome"/>
    <property type="evidence" value="ECO:0007669"/>
    <property type="project" value="UniProtKB-KW"/>
</dbReference>
<name>A0A2M7Q9J8_9BACT</name>
<dbReference type="HAMAP" id="MF_01328_B">
    <property type="entry name" value="Ribosomal_uL4_B"/>
    <property type="match status" value="1"/>
</dbReference>
<dbReference type="SUPFAM" id="SSF52166">
    <property type="entry name" value="Ribosomal protein L4"/>
    <property type="match status" value="1"/>
</dbReference>
<proteinExistence type="inferred from homology"/>
<comment type="similarity">
    <text evidence="1 5">Belongs to the universal ribosomal protein uL4 family.</text>
</comment>
<keyword evidence="5" id="KW-0699">rRNA-binding</keyword>
<accession>A0A2M7Q9J8</accession>
<dbReference type="GO" id="GO:0003735">
    <property type="term" value="F:structural constituent of ribosome"/>
    <property type="evidence" value="ECO:0007669"/>
    <property type="project" value="InterPro"/>
</dbReference>
<evidence type="ECO:0000313" key="7">
    <source>
        <dbReference type="EMBL" id="PIY62404.1"/>
    </source>
</evidence>
<dbReference type="GO" id="GO:0006412">
    <property type="term" value="P:translation"/>
    <property type="evidence" value="ECO:0007669"/>
    <property type="project" value="UniProtKB-UniRule"/>
</dbReference>
<dbReference type="NCBIfam" id="TIGR03953">
    <property type="entry name" value="rplD_bact"/>
    <property type="match status" value="1"/>
</dbReference>
<dbReference type="AlphaFoldDB" id="A0A2M7Q9J8"/>
<evidence type="ECO:0000256" key="4">
    <source>
        <dbReference type="ARBA" id="ARBA00035244"/>
    </source>
</evidence>
<dbReference type="PANTHER" id="PTHR10746:SF6">
    <property type="entry name" value="LARGE RIBOSOMAL SUBUNIT PROTEIN UL4M"/>
    <property type="match status" value="1"/>
</dbReference>
<feature type="compositionally biased region" description="Basic residues" evidence="6">
    <location>
        <begin position="63"/>
        <end position="77"/>
    </location>
</feature>
<comment type="subunit">
    <text evidence="5">Part of the 50S ribosomal subunit.</text>
</comment>
<dbReference type="PANTHER" id="PTHR10746">
    <property type="entry name" value="50S RIBOSOMAL PROTEIN L4"/>
    <property type="match status" value="1"/>
</dbReference>
<dbReference type="Gene3D" id="3.40.1370.10">
    <property type="match status" value="1"/>
</dbReference>
<dbReference type="InterPro" id="IPR002136">
    <property type="entry name" value="Ribosomal_uL4"/>
</dbReference>
<evidence type="ECO:0000313" key="8">
    <source>
        <dbReference type="Proteomes" id="UP000230973"/>
    </source>
</evidence>
<keyword evidence="5" id="KW-0694">RNA-binding</keyword>
<comment type="caution">
    <text evidence="7">The sequence shown here is derived from an EMBL/GenBank/DDBJ whole genome shotgun (WGS) entry which is preliminary data.</text>
</comment>
<evidence type="ECO:0000256" key="2">
    <source>
        <dbReference type="ARBA" id="ARBA00022980"/>
    </source>
</evidence>
<dbReference type="EMBL" id="PFLC01000040">
    <property type="protein sequence ID" value="PIY62404.1"/>
    <property type="molecule type" value="Genomic_DNA"/>
</dbReference>
<evidence type="ECO:0000256" key="1">
    <source>
        <dbReference type="ARBA" id="ARBA00010528"/>
    </source>
</evidence>
<evidence type="ECO:0000256" key="3">
    <source>
        <dbReference type="ARBA" id="ARBA00023274"/>
    </source>
</evidence>
<dbReference type="Proteomes" id="UP000230973">
    <property type="component" value="Unassembled WGS sequence"/>
</dbReference>
<comment type="function">
    <text evidence="5">Forms part of the polypeptide exit tunnel.</text>
</comment>